<feature type="compositionally biased region" description="Polar residues" evidence="2">
    <location>
        <begin position="472"/>
        <end position="481"/>
    </location>
</feature>
<name>A0A8S1PW02_9CILI</name>
<evidence type="ECO:0000256" key="2">
    <source>
        <dbReference type="SAM" id="MobiDB-lite"/>
    </source>
</evidence>
<dbReference type="AlphaFoldDB" id="A0A8S1PW02"/>
<keyword evidence="4" id="KW-1185">Reference proteome</keyword>
<dbReference type="Proteomes" id="UP000692954">
    <property type="component" value="Unassembled WGS sequence"/>
</dbReference>
<feature type="coiled-coil region" evidence="1">
    <location>
        <begin position="58"/>
        <end position="89"/>
    </location>
</feature>
<dbReference type="OrthoDB" id="309181at2759"/>
<keyword evidence="1" id="KW-0175">Coiled coil</keyword>
<protein>
    <submittedName>
        <fullName evidence="3">Uncharacterized protein</fullName>
    </submittedName>
</protein>
<reference evidence="3" key="1">
    <citation type="submission" date="2021-01" db="EMBL/GenBank/DDBJ databases">
        <authorList>
            <consortium name="Genoscope - CEA"/>
            <person name="William W."/>
        </authorList>
    </citation>
    <scope>NUCLEOTIDE SEQUENCE</scope>
</reference>
<evidence type="ECO:0000313" key="3">
    <source>
        <dbReference type="EMBL" id="CAD8107447.1"/>
    </source>
</evidence>
<evidence type="ECO:0000256" key="1">
    <source>
        <dbReference type="SAM" id="Coils"/>
    </source>
</evidence>
<evidence type="ECO:0000313" key="4">
    <source>
        <dbReference type="Proteomes" id="UP000692954"/>
    </source>
</evidence>
<gene>
    <name evidence="3" type="ORF">PSON_ATCC_30995.1.T0890005</name>
</gene>
<proteinExistence type="predicted"/>
<sequence>MKREFCQIQGHDTEELIYVCDELQCIELNNNKLICQKCLCIHRGVTYNILKEKAIKNYNQYTQILQNDIDENESLKKNVEQSIKEIQGKIMKMMSDLQKNIFTFVDGQSQKLLKNKNQAQQLMQDSNSSLDIQIFFAKFSERKTKEKQETTKQQVKAIIKDLIDDINLKIEYLKQPDVNEYKIIEFELQSFQIESIFQKKLPYSYCDEHCSNKTSICVDIKCLESSYLEYYCLRCCKSSHVQHYQNDYLVEYDKLKKEQKVKQKFVVNQKQKMKEYVQKLVNDSINQLKIEQKEQYLKYEITIENIKSLQQQFEINLQVENTKYVFGDLLLQFINTKEETFLLQLNQVQQNFEDKLQCCKIQDKQKFLEECQLLQLKQDEIVKLQKNIKQLKQSVDQKDQLLNNQSSENLFNLLQMNLKEKDKLIQSLSKNNETLQQKVQQQQSNQPKEKQQSSQSQSQQKQQQIFSEPQSFKNSRQNQNY</sequence>
<feature type="compositionally biased region" description="Low complexity" evidence="2">
    <location>
        <begin position="436"/>
        <end position="471"/>
    </location>
</feature>
<dbReference type="EMBL" id="CAJJDN010000089">
    <property type="protein sequence ID" value="CAD8107447.1"/>
    <property type="molecule type" value="Genomic_DNA"/>
</dbReference>
<accession>A0A8S1PW02</accession>
<comment type="caution">
    <text evidence="3">The sequence shown here is derived from an EMBL/GenBank/DDBJ whole genome shotgun (WGS) entry which is preliminary data.</text>
</comment>
<feature type="region of interest" description="Disordered" evidence="2">
    <location>
        <begin position="436"/>
        <end position="481"/>
    </location>
</feature>
<organism evidence="3 4">
    <name type="scientific">Paramecium sonneborni</name>
    <dbReference type="NCBI Taxonomy" id="65129"/>
    <lineage>
        <taxon>Eukaryota</taxon>
        <taxon>Sar</taxon>
        <taxon>Alveolata</taxon>
        <taxon>Ciliophora</taxon>
        <taxon>Intramacronucleata</taxon>
        <taxon>Oligohymenophorea</taxon>
        <taxon>Peniculida</taxon>
        <taxon>Parameciidae</taxon>
        <taxon>Paramecium</taxon>
    </lineage>
</organism>